<feature type="transmembrane region" description="Helical" evidence="10">
    <location>
        <begin position="20"/>
        <end position="43"/>
    </location>
</feature>
<comment type="caution">
    <text evidence="11">The sequence shown here is derived from an EMBL/GenBank/DDBJ whole genome shotgun (WGS) entry which is preliminary data.</text>
</comment>
<evidence type="ECO:0000256" key="6">
    <source>
        <dbReference type="ARBA" id="ARBA00022692"/>
    </source>
</evidence>
<keyword evidence="8 10" id="KW-1133">Transmembrane helix</keyword>
<evidence type="ECO:0000256" key="3">
    <source>
        <dbReference type="ARBA" id="ARBA00022502"/>
    </source>
</evidence>
<evidence type="ECO:0000256" key="5">
    <source>
        <dbReference type="ARBA" id="ARBA00022679"/>
    </source>
</evidence>
<feature type="transmembrane region" description="Helical" evidence="10">
    <location>
        <begin position="283"/>
        <end position="302"/>
    </location>
</feature>
<protein>
    <recommendedName>
        <fullName evidence="13">Glycosyltransferase RgtA/B/C/D-like domain-containing protein</fullName>
    </recommendedName>
</protein>
<accession>A0A1F5MHW0</accession>
<dbReference type="Pfam" id="PF04188">
    <property type="entry name" value="Mannosyl_trans2"/>
    <property type="match status" value="1"/>
</dbReference>
<evidence type="ECO:0000256" key="1">
    <source>
        <dbReference type="ARBA" id="ARBA00004477"/>
    </source>
</evidence>
<keyword evidence="6 10" id="KW-0812">Transmembrane</keyword>
<evidence type="ECO:0000256" key="4">
    <source>
        <dbReference type="ARBA" id="ARBA00022676"/>
    </source>
</evidence>
<evidence type="ECO:0008006" key="13">
    <source>
        <dbReference type="Google" id="ProtNLM"/>
    </source>
</evidence>
<feature type="transmembrane region" description="Helical" evidence="10">
    <location>
        <begin position="141"/>
        <end position="159"/>
    </location>
</feature>
<evidence type="ECO:0000256" key="2">
    <source>
        <dbReference type="ARBA" id="ARBA00004687"/>
    </source>
</evidence>
<keyword evidence="3" id="KW-0337">GPI-anchor biosynthesis</keyword>
<evidence type="ECO:0000313" key="11">
    <source>
        <dbReference type="EMBL" id="OGE64942.1"/>
    </source>
</evidence>
<keyword evidence="4" id="KW-0328">Glycosyltransferase</keyword>
<feature type="transmembrane region" description="Helical" evidence="10">
    <location>
        <begin position="352"/>
        <end position="377"/>
    </location>
</feature>
<sequence>MTYKIRKDLSIDPKLFRKYVSVAFYPATVYLIWRLFILLYQIFLQPHYKITEASATLYQRVYLSWTTYWDVGHYIGIALKGYQYPQQAFFPLWSLLIKVISISGIPIYAVVYFLTFILGLTTFILFYVLASRLIGQTKAKYALIFFASFPSTMFLVAGYTEGLFLTLTLLSFLLLEKQLYLLGSLVGGLTSMTRLAGVGVAVAYLTINRSLGRKLAYFIFCLLGLGLYMIYLQVEFGDAFYFTKAQQAWCQVSNRCRLTFPLVPLIDYGKLLITGWVRPSLSFVFYDWAVSVSFLILLIAIFRKLNLTYFLYSLVVIILPLLSGSTVGMIRYVLVAFPVFFIIPLVIRNKFLFFIICLFLFLLQLRFIAFFSSRIWVA</sequence>
<evidence type="ECO:0000256" key="7">
    <source>
        <dbReference type="ARBA" id="ARBA00022824"/>
    </source>
</evidence>
<dbReference type="PANTHER" id="PTHR12468">
    <property type="entry name" value="GPI MANNOSYLTRANSFERASE 2"/>
    <property type="match status" value="1"/>
</dbReference>
<keyword evidence="5" id="KW-0808">Transferase</keyword>
<dbReference type="PANTHER" id="PTHR12468:SF2">
    <property type="entry name" value="GPI MANNOSYLTRANSFERASE 2"/>
    <property type="match status" value="1"/>
</dbReference>
<evidence type="ECO:0000256" key="8">
    <source>
        <dbReference type="ARBA" id="ARBA00022989"/>
    </source>
</evidence>
<feature type="transmembrane region" description="Helical" evidence="10">
    <location>
        <begin position="105"/>
        <end position="129"/>
    </location>
</feature>
<keyword evidence="7" id="KW-0256">Endoplasmic reticulum</keyword>
<dbReference type="GO" id="GO:0004376">
    <property type="term" value="F:GPI mannosyltransferase activity"/>
    <property type="evidence" value="ECO:0007669"/>
    <property type="project" value="InterPro"/>
</dbReference>
<evidence type="ECO:0000313" key="12">
    <source>
        <dbReference type="Proteomes" id="UP000178859"/>
    </source>
</evidence>
<evidence type="ECO:0000256" key="10">
    <source>
        <dbReference type="SAM" id="Phobius"/>
    </source>
</evidence>
<comment type="pathway">
    <text evidence="2">Glycolipid biosynthesis; glycosylphosphatidylinositol-anchor biosynthesis.</text>
</comment>
<evidence type="ECO:0000256" key="9">
    <source>
        <dbReference type="ARBA" id="ARBA00023136"/>
    </source>
</evidence>
<reference evidence="11 12" key="1">
    <citation type="journal article" date="2016" name="Nat. Commun.">
        <title>Thousands of microbial genomes shed light on interconnected biogeochemical processes in an aquifer system.</title>
        <authorList>
            <person name="Anantharaman K."/>
            <person name="Brown C.T."/>
            <person name="Hug L.A."/>
            <person name="Sharon I."/>
            <person name="Castelle C.J."/>
            <person name="Probst A.J."/>
            <person name="Thomas B.C."/>
            <person name="Singh A."/>
            <person name="Wilkins M.J."/>
            <person name="Karaoz U."/>
            <person name="Brodie E.L."/>
            <person name="Williams K.H."/>
            <person name="Hubbard S.S."/>
            <person name="Banfield J.F."/>
        </authorList>
    </citation>
    <scope>NUCLEOTIDE SEQUENCE [LARGE SCALE GENOMIC DNA]</scope>
</reference>
<dbReference type="GO" id="GO:0031501">
    <property type="term" value="C:mannosyltransferase complex"/>
    <property type="evidence" value="ECO:0007669"/>
    <property type="project" value="TreeGrafter"/>
</dbReference>
<feature type="transmembrane region" description="Helical" evidence="10">
    <location>
        <begin position="215"/>
        <end position="234"/>
    </location>
</feature>
<dbReference type="GO" id="GO:0016020">
    <property type="term" value="C:membrane"/>
    <property type="evidence" value="ECO:0007669"/>
    <property type="project" value="GOC"/>
</dbReference>
<dbReference type="GO" id="GO:0006506">
    <property type="term" value="P:GPI anchor biosynthetic process"/>
    <property type="evidence" value="ECO:0007669"/>
    <property type="project" value="UniProtKB-UniPathway"/>
</dbReference>
<dbReference type="Proteomes" id="UP000178859">
    <property type="component" value="Unassembled WGS sequence"/>
</dbReference>
<keyword evidence="9 10" id="KW-0472">Membrane</keyword>
<feature type="transmembrane region" description="Helical" evidence="10">
    <location>
        <begin position="179"/>
        <end position="203"/>
    </location>
</feature>
<comment type="subcellular location">
    <subcellularLocation>
        <location evidence="1">Endoplasmic reticulum membrane</location>
        <topology evidence="1">Multi-pass membrane protein</topology>
    </subcellularLocation>
</comment>
<dbReference type="AlphaFoldDB" id="A0A1F5MHW0"/>
<dbReference type="InterPro" id="IPR007315">
    <property type="entry name" value="PIG-V/Gpi18"/>
</dbReference>
<dbReference type="GO" id="GO:0000009">
    <property type="term" value="F:alpha-1,6-mannosyltransferase activity"/>
    <property type="evidence" value="ECO:0007669"/>
    <property type="project" value="InterPro"/>
</dbReference>
<gene>
    <name evidence="11" type="ORF">A3I48_04200</name>
</gene>
<dbReference type="EMBL" id="MFDT01000017">
    <property type="protein sequence ID" value="OGE64942.1"/>
    <property type="molecule type" value="Genomic_DNA"/>
</dbReference>
<organism evidence="11 12">
    <name type="scientific">Candidatus Daviesbacteria bacterium RIFCSPLOWO2_02_FULL_36_7</name>
    <dbReference type="NCBI Taxonomy" id="1797792"/>
    <lineage>
        <taxon>Bacteria</taxon>
        <taxon>Candidatus Daviesiibacteriota</taxon>
    </lineage>
</organism>
<feature type="transmembrane region" description="Helical" evidence="10">
    <location>
        <begin position="307"/>
        <end position="323"/>
    </location>
</feature>
<name>A0A1F5MHW0_9BACT</name>
<proteinExistence type="predicted"/>
<dbReference type="UniPathway" id="UPA00196"/>